<dbReference type="HOGENOM" id="CLU_960669_0_0_1"/>
<dbReference type="Proteomes" id="UP000008744">
    <property type="component" value="Unassembled WGS sequence"/>
</dbReference>
<evidence type="ECO:0000256" key="1">
    <source>
        <dbReference type="SAM" id="MobiDB-lite"/>
    </source>
</evidence>
<protein>
    <submittedName>
        <fullName evidence="2">GL18232</fullName>
    </submittedName>
</protein>
<sequence>MSMATAQGTSCAMAVVGVPLRTGNKYPPRLTMRRVFNTKCFRTERYRHEIANHYRDYQIQQHLNLHQKHPLAHRHRHQRRRRRLGLAAEASRMSSSLAPTYAQLRDVWPTPVQYFPRFDDTYAARGRLTICSGEPPDETYNDARALWISSSGQRRRRKTSNRNDDNVSGEDDEDSHGNGNGNSKGTGRSRSSDREGSHVNYNLNISNNQVENLQRQPHRERVDYYTYLQLASGYYERGLHANIKYLESIGQRNAIRRTSQLQTPSSLGLSRPFGGATSGGSEVDADWSRY</sequence>
<dbReference type="OrthoDB" id="8036615at2759"/>
<dbReference type="EMBL" id="CH479209">
    <property type="protein sequence ID" value="EDW32724.1"/>
    <property type="molecule type" value="Genomic_DNA"/>
</dbReference>
<evidence type="ECO:0000313" key="2">
    <source>
        <dbReference type="EMBL" id="EDW32724.1"/>
    </source>
</evidence>
<keyword evidence="3" id="KW-1185">Reference proteome</keyword>
<organism evidence="3">
    <name type="scientific">Drosophila persimilis</name>
    <name type="common">Fruit fly</name>
    <dbReference type="NCBI Taxonomy" id="7234"/>
    <lineage>
        <taxon>Eukaryota</taxon>
        <taxon>Metazoa</taxon>
        <taxon>Ecdysozoa</taxon>
        <taxon>Arthropoda</taxon>
        <taxon>Hexapoda</taxon>
        <taxon>Insecta</taxon>
        <taxon>Pterygota</taxon>
        <taxon>Neoptera</taxon>
        <taxon>Endopterygota</taxon>
        <taxon>Diptera</taxon>
        <taxon>Brachycera</taxon>
        <taxon>Muscomorpha</taxon>
        <taxon>Ephydroidea</taxon>
        <taxon>Drosophilidae</taxon>
        <taxon>Drosophila</taxon>
        <taxon>Sophophora</taxon>
    </lineage>
</organism>
<gene>
    <name evidence="2" type="primary">Dper\GL18232</name>
    <name evidence="2" type="ORF">Dper_GL18232</name>
</gene>
<feature type="region of interest" description="Disordered" evidence="1">
    <location>
        <begin position="151"/>
        <end position="206"/>
    </location>
</feature>
<reference evidence="2 3" key="1">
    <citation type="journal article" date="2007" name="Nature">
        <title>Evolution of genes and genomes on the Drosophila phylogeny.</title>
        <authorList>
            <consortium name="Drosophila 12 Genomes Consortium"/>
            <person name="Clark A.G."/>
            <person name="Eisen M.B."/>
            <person name="Smith D.R."/>
            <person name="Bergman C.M."/>
            <person name="Oliver B."/>
            <person name="Markow T.A."/>
            <person name="Kaufman T.C."/>
            <person name="Kellis M."/>
            <person name="Gelbart W."/>
            <person name="Iyer V.N."/>
            <person name="Pollard D.A."/>
            <person name="Sackton T.B."/>
            <person name="Larracuente A.M."/>
            <person name="Singh N.D."/>
            <person name="Abad J.P."/>
            <person name="Abt D.N."/>
            <person name="Adryan B."/>
            <person name="Aguade M."/>
            <person name="Akashi H."/>
            <person name="Anderson W.W."/>
            <person name="Aquadro C.F."/>
            <person name="Ardell D.H."/>
            <person name="Arguello R."/>
            <person name="Artieri C.G."/>
            <person name="Barbash D.A."/>
            <person name="Barker D."/>
            <person name="Barsanti P."/>
            <person name="Batterham P."/>
            <person name="Batzoglou S."/>
            <person name="Begun D."/>
            <person name="Bhutkar A."/>
            <person name="Blanco E."/>
            <person name="Bosak S.A."/>
            <person name="Bradley R.K."/>
            <person name="Brand A.D."/>
            <person name="Brent M.R."/>
            <person name="Brooks A.N."/>
            <person name="Brown R.H."/>
            <person name="Butlin R.K."/>
            <person name="Caggese C."/>
            <person name="Calvi B.R."/>
            <person name="Bernardo de Carvalho A."/>
            <person name="Caspi A."/>
            <person name="Castrezana S."/>
            <person name="Celniker S.E."/>
            <person name="Chang J.L."/>
            <person name="Chapple C."/>
            <person name="Chatterji S."/>
            <person name="Chinwalla A."/>
            <person name="Civetta A."/>
            <person name="Clifton S.W."/>
            <person name="Comeron J.M."/>
            <person name="Costello J.C."/>
            <person name="Coyne J.A."/>
            <person name="Daub J."/>
            <person name="David R.G."/>
            <person name="Delcher A.L."/>
            <person name="Delehaunty K."/>
            <person name="Do C.B."/>
            <person name="Ebling H."/>
            <person name="Edwards K."/>
            <person name="Eickbush T."/>
            <person name="Evans J.D."/>
            <person name="Filipski A."/>
            <person name="Findeiss S."/>
            <person name="Freyhult E."/>
            <person name="Fulton L."/>
            <person name="Fulton R."/>
            <person name="Garcia A.C."/>
            <person name="Gardiner A."/>
            <person name="Garfield D.A."/>
            <person name="Garvin B.E."/>
            <person name="Gibson G."/>
            <person name="Gilbert D."/>
            <person name="Gnerre S."/>
            <person name="Godfrey J."/>
            <person name="Good R."/>
            <person name="Gotea V."/>
            <person name="Gravely B."/>
            <person name="Greenberg A.J."/>
            <person name="Griffiths-Jones S."/>
            <person name="Gross S."/>
            <person name="Guigo R."/>
            <person name="Gustafson E.A."/>
            <person name="Haerty W."/>
            <person name="Hahn M.W."/>
            <person name="Halligan D.L."/>
            <person name="Halpern A.L."/>
            <person name="Halter G.M."/>
            <person name="Han M.V."/>
            <person name="Heger A."/>
            <person name="Hillier L."/>
            <person name="Hinrichs A.S."/>
            <person name="Holmes I."/>
            <person name="Hoskins R.A."/>
            <person name="Hubisz M.J."/>
            <person name="Hultmark D."/>
            <person name="Huntley M.A."/>
            <person name="Jaffe D.B."/>
            <person name="Jagadeeshan S."/>
            <person name="Jeck W.R."/>
            <person name="Johnson J."/>
            <person name="Jones C.D."/>
            <person name="Jordan W.C."/>
            <person name="Karpen G.H."/>
            <person name="Kataoka E."/>
            <person name="Keightley P.D."/>
            <person name="Kheradpour P."/>
            <person name="Kirkness E.F."/>
            <person name="Koerich L.B."/>
            <person name="Kristiansen K."/>
            <person name="Kudrna D."/>
            <person name="Kulathinal R.J."/>
            <person name="Kumar S."/>
            <person name="Kwok R."/>
            <person name="Lander E."/>
            <person name="Langley C.H."/>
            <person name="Lapoint R."/>
            <person name="Lazzaro B.P."/>
            <person name="Lee S.J."/>
            <person name="Levesque L."/>
            <person name="Li R."/>
            <person name="Lin C.F."/>
            <person name="Lin M.F."/>
            <person name="Lindblad-Toh K."/>
            <person name="Llopart A."/>
            <person name="Long M."/>
            <person name="Low L."/>
            <person name="Lozovsky E."/>
            <person name="Lu J."/>
            <person name="Luo M."/>
            <person name="Machado C.A."/>
            <person name="Makalowski W."/>
            <person name="Marzo M."/>
            <person name="Matsuda M."/>
            <person name="Matzkin L."/>
            <person name="McAllister B."/>
            <person name="McBride C.S."/>
            <person name="McKernan B."/>
            <person name="McKernan K."/>
            <person name="Mendez-Lago M."/>
            <person name="Minx P."/>
            <person name="Mollenhauer M.U."/>
            <person name="Montooth K."/>
            <person name="Mount S.M."/>
            <person name="Mu X."/>
            <person name="Myers E."/>
            <person name="Negre B."/>
            <person name="Newfeld S."/>
            <person name="Nielsen R."/>
            <person name="Noor M.A."/>
            <person name="O'Grady P."/>
            <person name="Pachter L."/>
            <person name="Papaceit M."/>
            <person name="Parisi M.J."/>
            <person name="Parisi M."/>
            <person name="Parts L."/>
            <person name="Pedersen J.S."/>
            <person name="Pesole G."/>
            <person name="Phillippy A.M."/>
            <person name="Ponting C.P."/>
            <person name="Pop M."/>
            <person name="Porcelli D."/>
            <person name="Powell J.R."/>
            <person name="Prohaska S."/>
            <person name="Pruitt K."/>
            <person name="Puig M."/>
            <person name="Quesneville H."/>
            <person name="Ram K.R."/>
            <person name="Rand D."/>
            <person name="Rasmussen M.D."/>
            <person name="Reed L.K."/>
            <person name="Reenan R."/>
            <person name="Reily A."/>
            <person name="Remington K.A."/>
            <person name="Rieger T.T."/>
            <person name="Ritchie M.G."/>
            <person name="Robin C."/>
            <person name="Rogers Y.H."/>
            <person name="Rohde C."/>
            <person name="Rozas J."/>
            <person name="Rubenfield M.J."/>
            <person name="Ruiz A."/>
            <person name="Russo S."/>
            <person name="Salzberg S.L."/>
            <person name="Sanchez-Gracia A."/>
            <person name="Saranga D.J."/>
            <person name="Sato H."/>
            <person name="Schaeffer S.W."/>
            <person name="Schatz M.C."/>
            <person name="Schlenke T."/>
            <person name="Schwartz R."/>
            <person name="Segarra C."/>
            <person name="Singh R.S."/>
            <person name="Sirot L."/>
            <person name="Sirota M."/>
            <person name="Sisneros N.B."/>
            <person name="Smith C.D."/>
            <person name="Smith T.F."/>
            <person name="Spieth J."/>
            <person name="Stage D.E."/>
            <person name="Stark A."/>
            <person name="Stephan W."/>
            <person name="Strausberg R.L."/>
            <person name="Strempel S."/>
            <person name="Sturgill D."/>
            <person name="Sutton G."/>
            <person name="Sutton G.G."/>
            <person name="Tao W."/>
            <person name="Teichmann S."/>
            <person name="Tobari Y.N."/>
            <person name="Tomimura Y."/>
            <person name="Tsolas J.M."/>
            <person name="Valente V.L."/>
            <person name="Venter E."/>
            <person name="Venter J.C."/>
            <person name="Vicario S."/>
            <person name="Vieira F.G."/>
            <person name="Vilella A.J."/>
            <person name="Villasante A."/>
            <person name="Walenz B."/>
            <person name="Wang J."/>
            <person name="Wasserman M."/>
            <person name="Watts T."/>
            <person name="Wilson D."/>
            <person name="Wilson R.K."/>
            <person name="Wing R.A."/>
            <person name="Wolfner M.F."/>
            <person name="Wong A."/>
            <person name="Wong G.K."/>
            <person name="Wu C.I."/>
            <person name="Wu G."/>
            <person name="Yamamoto D."/>
            <person name="Yang H.P."/>
            <person name="Yang S.P."/>
            <person name="Yorke J.A."/>
            <person name="Yoshida K."/>
            <person name="Zdobnov E."/>
            <person name="Zhang P."/>
            <person name="Zhang Y."/>
            <person name="Zimin A.V."/>
            <person name="Baldwin J."/>
            <person name="Abdouelleil A."/>
            <person name="Abdulkadir J."/>
            <person name="Abebe A."/>
            <person name="Abera B."/>
            <person name="Abreu J."/>
            <person name="Acer S.C."/>
            <person name="Aftuck L."/>
            <person name="Alexander A."/>
            <person name="An P."/>
            <person name="Anderson E."/>
            <person name="Anderson S."/>
            <person name="Arachi H."/>
            <person name="Azer M."/>
            <person name="Bachantsang P."/>
            <person name="Barry A."/>
            <person name="Bayul T."/>
            <person name="Berlin A."/>
            <person name="Bessette D."/>
            <person name="Bloom T."/>
            <person name="Blye J."/>
            <person name="Boguslavskiy L."/>
            <person name="Bonnet C."/>
            <person name="Boukhgalter B."/>
            <person name="Bourzgui I."/>
            <person name="Brown A."/>
            <person name="Cahill P."/>
            <person name="Channer S."/>
            <person name="Cheshatsang Y."/>
            <person name="Chuda L."/>
            <person name="Citroen M."/>
            <person name="Collymore A."/>
            <person name="Cooke P."/>
            <person name="Costello M."/>
            <person name="D'Aco K."/>
            <person name="Daza R."/>
            <person name="De Haan G."/>
            <person name="DeGray S."/>
            <person name="DeMaso C."/>
            <person name="Dhargay N."/>
            <person name="Dooley K."/>
            <person name="Dooley E."/>
            <person name="Doricent M."/>
            <person name="Dorje P."/>
            <person name="Dorjee K."/>
            <person name="Dupes A."/>
            <person name="Elong R."/>
            <person name="Falk J."/>
            <person name="Farina A."/>
            <person name="Faro S."/>
            <person name="Ferguson D."/>
            <person name="Fisher S."/>
            <person name="Foley C.D."/>
            <person name="Franke A."/>
            <person name="Friedrich D."/>
            <person name="Gadbois L."/>
            <person name="Gearin G."/>
            <person name="Gearin C.R."/>
            <person name="Giannoukos G."/>
            <person name="Goode T."/>
            <person name="Graham J."/>
            <person name="Grandbois E."/>
            <person name="Grewal S."/>
            <person name="Gyaltsen K."/>
            <person name="Hafez N."/>
            <person name="Hagos B."/>
            <person name="Hall J."/>
            <person name="Henson C."/>
            <person name="Hollinger A."/>
            <person name="Honan T."/>
            <person name="Huard M.D."/>
            <person name="Hughes L."/>
            <person name="Hurhula B."/>
            <person name="Husby M.E."/>
            <person name="Kamat A."/>
            <person name="Kanga B."/>
            <person name="Kashin S."/>
            <person name="Khazanovich D."/>
            <person name="Kisner P."/>
            <person name="Lance K."/>
            <person name="Lara M."/>
            <person name="Lee W."/>
            <person name="Lennon N."/>
            <person name="Letendre F."/>
            <person name="LeVine R."/>
            <person name="Lipovsky A."/>
            <person name="Liu X."/>
            <person name="Liu J."/>
            <person name="Liu S."/>
            <person name="Lokyitsang T."/>
            <person name="Lokyitsang Y."/>
            <person name="Lubonja R."/>
            <person name="Lui A."/>
            <person name="MacDonald P."/>
            <person name="Magnisalis V."/>
            <person name="Maru K."/>
            <person name="Matthews C."/>
            <person name="McCusker W."/>
            <person name="McDonough S."/>
            <person name="Mehta T."/>
            <person name="Meldrim J."/>
            <person name="Meneus L."/>
            <person name="Mihai O."/>
            <person name="Mihalev A."/>
            <person name="Mihova T."/>
            <person name="Mittelman R."/>
            <person name="Mlenga V."/>
            <person name="Montmayeur A."/>
            <person name="Mulrain L."/>
            <person name="Navidi A."/>
            <person name="Naylor J."/>
            <person name="Negash T."/>
            <person name="Nguyen T."/>
            <person name="Nguyen N."/>
            <person name="Nicol R."/>
            <person name="Norbu C."/>
            <person name="Norbu N."/>
            <person name="Novod N."/>
            <person name="O'Neill B."/>
            <person name="Osman S."/>
            <person name="Markiewicz E."/>
            <person name="Oyono O.L."/>
            <person name="Patti C."/>
            <person name="Phunkhang P."/>
            <person name="Pierre F."/>
            <person name="Priest M."/>
            <person name="Raghuraman S."/>
            <person name="Rege F."/>
            <person name="Reyes R."/>
            <person name="Rise C."/>
            <person name="Rogov P."/>
            <person name="Ross K."/>
            <person name="Ryan E."/>
            <person name="Settipalli S."/>
            <person name="Shea T."/>
            <person name="Sherpa N."/>
            <person name="Shi L."/>
            <person name="Shih D."/>
            <person name="Sparrow T."/>
            <person name="Spaulding J."/>
            <person name="Stalker J."/>
            <person name="Stange-Thomann N."/>
            <person name="Stavropoulos S."/>
            <person name="Stone C."/>
            <person name="Strader C."/>
            <person name="Tesfaye S."/>
            <person name="Thomson T."/>
            <person name="Thoulutsang Y."/>
            <person name="Thoulutsang D."/>
            <person name="Topham K."/>
            <person name="Topping I."/>
            <person name="Tsamla T."/>
            <person name="Vassiliev H."/>
            <person name="Vo A."/>
            <person name="Wangchuk T."/>
            <person name="Wangdi T."/>
            <person name="Weiand M."/>
            <person name="Wilkinson J."/>
            <person name="Wilson A."/>
            <person name="Yadav S."/>
            <person name="Young G."/>
            <person name="Yu Q."/>
            <person name="Zembek L."/>
            <person name="Zhong D."/>
            <person name="Zimmer A."/>
            <person name="Zwirko Z."/>
            <person name="Jaffe D.B."/>
            <person name="Alvarez P."/>
            <person name="Brockman W."/>
            <person name="Butler J."/>
            <person name="Chin C."/>
            <person name="Gnerre S."/>
            <person name="Grabherr M."/>
            <person name="Kleber M."/>
            <person name="Mauceli E."/>
            <person name="MacCallum I."/>
        </authorList>
    </citation>
    <scope>NUCLEOTIDE SEQUENCE [LARGE SCALE GENOMIC DNA]</scope>
    <source>
        <strain evidence="3">MSH-3 / Tucson 14011-0111.49</strain>
    </source>
</reference>
<feature type="region of interest" description="Disordered" evidence="1">
    <location>
        <begin position="260"/>
        <end position="290"/>
    </location>
</feature>
<dbReference type="PhylomeDB" id="B4H4H3"/>
<name>B4H4H3_DROPE</name>
<dbReference type="OMA" id="PDLFCHE"/>
<evidence type="ECO:0000313" key="3">
    <source>
        <dbReference type="Proteomes" id="UP000008744"/>
    </source>
</evidence>
<proteinExistence type="predicted"/>
<accession>B4H4H3</accession>
<dbReference type="AlphaFoldDB" id="B4H4H3"/>